<reference evidence="1" key="1">
    <citation type="journal article" date="2021" name="Nat. Commun.">
        <title>Genetic determinants of endophytism in the Arabidopsis root mycobiome.</title>
        <authorList>
            <person name="Mesny F."/>
            <person name="Miyauchi S."/>
            <person name="Thiergart T."/>
            <person name="Pickel B."/>
            <person name="Atanasova L."/>
            <person name="Karlsson M."/>
            <person name="Huettel B."/>
            <person name="Barry K.W."/>
            <person name="Haridas S."/>
            <person name="Chen C."/>
            <person name="Bauer D."/>
            <person name="Andreopoulos W."/>
            <person name="Pangilinan J."/>
            <person name="LaButti K."/>
            <person name="Riley R."/>
            <person name="Lipzen A."/>
            <person name="Clum A."/>
            <person name="Drula E."/>
            <person name="Henrissat B."/>
            <person name="Kohler A."/>
            <person name="Grigoriev I.V."/>
            <person name="Martin F.M."/>
            <person name="Hacquard S."/>
        </authorList>
    </citation>
    <scope>NUCLEOTIDE SEQUENCE</scope>
    <source>
        <strain evidence="1">MPI-CAGE-AT-0021</strain>
    </source>
</reference>
<evidence type="ECO:0008006" key="3">
    <source>
        <dbReference type="Google" id="ProtNLM"/>
    </source>
</evidence>
<keyword evidence="2" id="KW-1185">Reference proteome</keyword>
<dbReference type="PANTHER" id="PTHR14097">
    <property type="entry name" value="OXIDOREDUCTASE HTATIP2"/>
    <property type="match status" value="1"/>
</dbReference>
<dbReference type="EMBL" id="JAGMUU010000002">
    <property type="protein sequence ID" value="KAH7159527.1"/>
    <property type="molecule type" value="Genomic_DNA"/>
</dbReference>
<dbReference type="PANTHER" id="PTHR14097:SF9">
    <property type="entry name" value="EPIMERASE, PUTATIVE (AFU_ORTHOLOGUE AFUA_8G07320)-RELATED"/>
    <property type="match status" value="1"/>
</dbReference>
<gene>
    <name evidence="1" type="ORF">B0J13DRAFT_108922</name>
</gene>
<organism evidence="1 2">
    <name type="scientific">Dactylonectria estremocensis</name>
    <dbReference type="NCBI Taxonomy" id="1079267"/>
    <lineage>
        <taxon>Eukaryota</taxon>
        <taxon>Fungi</taxon>
        <taxon>Dikarya</taxon>
        <taxon>Ascomycota</taxon>
        <taxon>Pezizomycotina</taxon>
        <taxon>Sordariomycetes</taxon>
        <taxon>Hypocreomycetidae</taxon>
        <taxon>Hypocreales</taxon>
        <taxon>Nectriaceae</taxon>
        <taxon>Dactylonectria</taxon>
    </lineage>
</organism>
<dbReference type="AlphaFoldDB" id="A0A9P9FBV7"/>
<evidence type="ECO:0000313" key="1">
    <source>
        <dbReference type="EMBL" id="KAH7159527.1"/>
    </source>
</evidence>
<sequence length="235" mass="25718">MKVLIVGASGMIGGEALIQCLVHPSISSVIAFVRRDLPANVRDHPKLQSVLIKDFAVWPKDVLQAHADAVGMIWAMGSYDGSITADLEYPLAFLEAMAPVLKAQPSRPRFRCVHLSGKFVRQNQEQKLWFMEKPRKMKGLLETKALAFAENHAAIWETFIVKPGGVVPKKLLGAGVLGVATGMGAVMGENWSVRNDELGAFMIHLAINGEGEEPVTENGRIVRKGKELLKQAELK</sequence>
<name>A0A9P9FBV7_9HYPO</name>
<dbReference type="SUPFAM" id="SSF51735">
    <property type="entry name" value="NAD(P)-binding Rossmann-fold domains"/>
    <property type="match status" value="1"/>
</dbReference>
<dbReference type="InterPro" id="IPR036291">
    <property type="entry name" value="NAD(P)-bd_dom_sf"/>
</dbReference>
<comment type="caution">
    <text evidence="1">The sequence shown here is derived from an EMBL/GenBank/DDBJ whole genome shotgun (WGS) entry which is preliminary data.</text>
</comment>
<protein>
    <recommendedName>
        <fullName evidence="3">NAD(P)-binding domain-containing protein</fullName>
    </recommendedName>
</protein>
<proteinExistence type="predicted"/>
<accession>A0A9P9FBV7</accession>
<dbReference type="Proteomes" id="UP000717696">
    <property type="component" value="Unassembled WGS sequence"/>
</dbReference>
<dbReference type="Gene3D" id="3.40.50.720">
    <property type="entry name" value="NAD(P)-binding Rossmann-like Domain"/>
    <property type="match status" value="1"/>
</dbReference>
<evidence type="ECO:0000313" key="2">
    <source>
        <dbReference type="Proteomes" id="UP000717696"/>
    </source>
</evidence>
<dbReference type="OrthoDB" id="4161186at2759"/>